<reference evidence="2" key="2">
    <citation type="submission" date="2022-10" db="EMBL/GenBank/DDBJ databases">
        <authorList>
            <consortium name="ENA_rothamsted_submissions"/>
            <consortium name="culmorum"/>
            <person name="King R."/>
        </authorList>
    </citation>
    <scope>NUCLEOTIDE SEQUENCE</scope>
</reference>
<feature type="compositionally biased region" description="Basic and acidic residues" evidence="1">
    <location>
        <begin position="145"/>
        <end position="162"/>
    </location>
</feature>
<dbReference type="AlphaFoldDB" id="A0A9P0J1Y1"/>
<proteinExistence type="predicted"/>
<keyword evidence="3" id="KW-1185">Reference proteome</keyword>
<organism evidence="2 3">
    <name type="scientific">Aphis gossypii</name>
    <name type="common">Cotton aphid</name>
    <dbReference type="NCBI Taxonomy" id="80765"/>
    <lineage>
        <taxon>Eukaryota</taxon>
        <taxon>Metazoa</taxon>
        <taxon>Ecdysozoa</taxon>
        <taxon>Arthropoda</taxon>
        <taxon>Hexapoda</taxon>
        <taxon>Insecta</taxon>
        <taxon>Pterygota</taxon>
        <taxon>Neoptera</taxon>
        <taxon>Paraneoptera</taxon>
        <taxon>Hemiptera</taxon>
        <taxon>Sternorrhyncha</taxon>
        <taxon>Aphidomorpha</taxon>
        <taxon>Aphidoidea</taxon>
        <taxon>Aphididae</taxon>
        <taxon>Aphidini</taxon>
        <taxon>Aphis</taxon>
        <taxon>Aphis</taxon>
    </lineage>
</organism>
<sequence>MLSGLSFAQSLRLWSESKSMTIGFQTTHRPQAVTDPSTANTLYTQVGISYSCRNRTETLAAKILSAARRSRRSEDTMILMRILRFNDHGRGTLDGRGADWEVVTGGLGDRGSRRHGCLLPIVIDAMTTKKTIPANGRRNQCAGGDDQRAENDDETRFMTRQM</sequence>
<dbReference type="Proteomes" id="UP001154329">
    <property type="component" value="Chromosome 2"/>
</dbReference>
<evidence type="ECO:0000313" key="2">
    <source>
        <dbReference type="EMBL" id="CAH1725166.1"/>
    </source>
</evidence>
<evidence type="ECO:0000256" key="1">
    <source>
        <dbReference type="SAM" id="MobiDB-lite"/>
    </source>
</evidence>
<protein>
    <submittedName>
        <fullName evidence="2">Uncharacterized protein</fullName>
    </submittedName>
</protein>
<evidence type="ECO:0000313" key="3">
    <source>
        <dbReference type="Proteomes" id="UP001154329"/>
    </source>
</evidence>
<reference evidence="2" key="1">
    <citation type="submission" date="2022-02" db="EMBL/GenBank/DDBJ databases">
        <authorList>
            <person name="King R."/>
        </authorList>
    </citation>
    <scope>NUCLEOTIDE SEQUENCE</scope>
</reference>
<gene>
    <name evidence="2" type="ORF">APHIGO_LOCUS6306</name>
</gene>
<dbReference type="EMBL" id="OU899035">
    <property type="protein sequence ID" value="CAH1725166.1"/>
    <property type="molecule type" value="Genomic_DNA"/>
</dbReference>
<accession>A0A9P0J1Y1</accession>
<feature type="region of interest" description="Disordered" evidence="1">
    <location>
        <begin position="134"/>
        <end position="162"/>
    </location>
</feature>
<name>A0A9P0J1Y1_APHGO</name>